<reference evidence="2" key="1">
    <citation type="submission" date="2022-01" db="EMBL/GenBank/DDBJ databases">
        <authorList>
            <person name="King R."/>
        </authorList>
    </citation>
    <scope>NUCLEOTIDE SEQUENCE</scope>
</reference>
<dbReference type="OrthoDB" id="6613904at2759"/>
<evidence type="ECO:0000313" key="2">
    <source>
        <dbReference type="EMBL" id="CAG9841129.1"/>
    </source>
</evidence>
<gene>
    <name evidence="2" type="ORF">DIABBA_LOCUS13719</name>
</gene>
<accession>A0A9N9XIR6</accession>
<organism evidence="2 3">
    <name type="scientific">Diabrotica balteata</name>
    <name type="common">Banded cucumber beetle</name>
    <dbReference type="NCBI Taxonomy" id="107213"/>
    <lineage>
        <taxon>Eukaryota</taxon>
        <taxon>Metazoa</taxon>
        <taxon>Ecdysozoa</taxon>
        <taxon>Arthropoda</taxon>
        <taxon>Hexapoda</taxon>
        <taxon>Insecta</taxon>
        <taxon>Pterygota</taxon>
        <taxon>Neoptera</taxon>
        <taxon>Endopterygota</taxon>
        <taxon>Coleoptera</taxon>
        <taxon>Polyphaga</taxon>
        <taxon>Cucujiformia</taxon>
        <taxon>Chrysomeloidea</taxon>
        <taxon>Chrysomelidae</taxon>
        <taxon>Galerucinae</taxon>
        <taxon>Diabroticina</taxon>
        <taxon>Diabroticites</taxon>
        <taxon>Diabrotica</taxon>
    </lineage>
</organism>
<evidence type="ECO:0000256" key="1">
    <source>
        <dbReference type="SAM" id="MobiDB-lite"/>
    </source>
</evidence>
<evidence type="ECO:0008006" key="4">
    <source>
        <dbReference type="Google" id="ProtNLM"/>
    </source>
</evidence>
<feature type="region of interest" description="Disordered" evidence="1">
    <location>
        <begin position="65"/>
        <end position="93"/>
    </location>
</feature>
<sequence length="93" mass="10733">MNKITYYSQRYGLNINVKKTKIMIISKKMITEGQLYVNESPVERVTHYNYLGTIINEEWTPSRRLEQTSEKLDPPSIGCGPSSRVTTPLLIQK</sequence>
<protein>
    <recommendedName>
        <fullName evidence="4">Reverse transcriptase domain-containing protein</fullName>
    </recommendedName>
</protein>
<dbReference type="AlphaFoldDB" id="A0A9N9XIR6"/>
<name>A0A9N9XIR6_DIABA</name>
<dbReference type="EMBL" id="OU898284">
    <property type="protein sequence ID" value="CAG9841129.1"/>
    <property type="molecule type" value="Genomic_DNA"/>
</dbReference>
<evidence type="ECO:0000313" key="3">
    <source>
        <dbReference type="Proteomes" id="UP001153709"/>
    </source>
</evidence>
<dbReference type="Proteomes" id="UP001153709">
    <property type="component" value="Chromosome 9"/>
</dbReference>
<proteinExistence type="predicted"/>
<keyword evidence="3" id="KW-1185">Reference proteome</keyword>